<comment type="caution">
    <text evidence="2">The sequence shown here is derived from an EMBL/GenBank/DDBJ whole genome shotgun (WGS) entry which is preliminary data.</text>
</comment>
<dbReference type="Proteomes" id="UP001159405">
    <property type="component" value="Unassembled WGS sequence"/>
</dbReference>
<evidence type="ECO:0000313" key="2">
    <source>
        <dbReference type="EMBL" id="CAH3136319.1"/>
    </source>
</evidence>
<reference evidence="2 3" key="1">
    <citation type="submission" date="2022-05" db="EMBL/GenBank/DDBJ databases">
        <authorList>
            <consortium name="Genoscope - CEA"/>
            <person name="William W."/>
        </authorList>
    </citation>
    <scope>NUCLEOTIDE SEQUENCE [LARGE SCALE GENOMIC DNA]</scope>
</reference>
<accession>A0ABN8P767</accession>
<dbReference type="PANTHER" id="PTHR46361:SF3">
    <property type="entry name" value="ELECTRON CARRIER_ PROTEIN DISULFIDE OXIDOREDUCTASE"/>
    <property type="match status" value="1"/>
</dbReference>
<dbReference type="InterPro" id="IPR006869">
    <property type="entry name" value="DUF547"/>
</dbReference>
<feature type="domain" description="DUF547" evidence="1">
    <location>
        <begin position="80"/>
        <end position="207"/>
    </location>
</feature>
<proteinExistence type="predicted"/>
<evidence type="ECO:0000313" key="3">
    <source>
        <dbReference type="Proteomes" id="UP001159405"/>
    </source>
</evidence>
<dbReference type="Pfam" id="PF04784">
    <property type="entry name" value="DUF547"/>
    <property type="match status" value="1"/>
</dbReference>
<name>A0ABN8P767_9CNID</name>
<organism evidence="2 3">
    <name type="scientific">Porites lobata</name>
    <dbReference type="NCBI Taxonomy" id="104759"/>
    <lineage>
        <taxon>Eukaryota</taxon>
        <taxon>Metazoa</taxon>
        <taxon>Cnidaria</taxon>
        <taxon>Anthozoa</taxon>
        <taxon>Hexacorallia</taxon>
        <taxon>Scleractinia</taxon>
        <taxon>Fungiina</taxon>
        <taxon>Poritidae</taxon>
        <taxon>Porites</taxon>
    </lineage>
</organism>
<protein>
    <recommendedName>
        <fullName evidence="1">DUF547 domain-containing protein</fullName>
    </recommendedName>
</protein>
<dbReference type="EMBL" id="CALNXK010000057">
    <property type="protein sequence ID" value="CAH3136319.1"/>
    <property type="molecule type" value="Genomic_DNA"/>
</dbReference>
<evidence type="ECO:0000259" key="1">
    <source>
        <dbReference type="Pfam" id="PF04784"/>
    </source>
</evidence>
<gene>
    <name evidence="2" type="ORF">PLOB_00038392</name>
</gene>
<dbReference type="PANTHER" id="PTHR46361">
    <property type="entry name" value="ELECTRON CARRIER/ PROTEIN DISULFIDE OXIDOREDUCTASE"/>
    <property type="match status" value="1"/>
</dbReference>
<sequence>MAAAKAVGEVAILNSGDSSLQSLPSAVELSRQLQKLMLNIKGNFISHEGHEVDYAALKHSDLFREYVERTKALKVVDLGSLERKEKIAFFLNIYNSLTIHGLAACDTGVPKSVLEINNFWRKTSYNIGGYVFSLDDIEHGILRGNRPHPSDAKPLFAEDDSRLQFAVSEVDPRIHFALVCGAKSCPAINVFSAKNLDFALQAAAQNFCSQEVCVDDSKVTLSKIFLWYKADFGSTEKECLRWISQHLPEEEQKKLNSLLEHPTSLIKISYNDYNWNLNGSKL</sequence>
<keyword evidence="3" id="KW-1185">Reference proteome</keyword>